<gene>
    <name evidence="1" type="ORF">ATEG_05574</name>
</gene>
<dbReference type="AlphaFoldDB" id="Q0CL60"/>
<evidence type="ECO:0008006" key="3">
    <source>
        <dbReference type="Google" id="ProtNLM"/>
    </source>
</evidence>
<reference evidence="2" key="1">
    <citation type="submission" date="2005-09" db="EMBL/GenBank/DDBJ databases">
        <title>Annotation of the Aspergillus terreus NIH2624 genome.</title>
        <authorList>
            <person name="Birren B.W."/>
            <person name="Lander E.S."/>
            <person name="Galagan J.E."/>
            <person name="Nusbaum C."/>
            <person name="Devon K."/>
            <person name="Henn M."/>
            <person name="Ma L.-J."/>
            <person name="Jaffe D.B."/>
            <person name="Butler J."/>
            <person name="Alvarez P."/>
            <person name="Gnerre S."/>
            <person name="Grabherr M."/>
            <person name="Kleber M."/>
            <person name="Mauceli E.W."/>
            <person name="Brockman W."/>
            <person name="Rounsley S."/>
            <person name="Young S.K."/>
            <person name="LaButti K."/>
            <person name="Pushparaj V."/>
            <person name="DeCaprio D."/>
            <person name="Crawford M."/>
            <person name="Koehrsen M."/>
            <person name="Engels R."/>
            <person name="Montgomery P."/>
            <person name="Pearson M."/>
            <person name="Howarth C."/>
            <person name="Larson L."/>
            <person name="Luoma S."/>
            <person name="White J."/>
            <person name="Alvarado L."/>
            <person name="Kodira C.D."/>
            <person name="Zeng Q."/>
            <person name="Oleary S."/>
            <person name="Yandava C."/>
            <person name="Denning D.W."/>
            <person name="Nierman W.C."/>
            <person name="Milne T."/>
            <person name="Madden K."/>
        </authorList>
    </citation>
    <scope>NUCLEOTIDE SEQUENCE [LARGE SCALE GENOMIC DNA]</scope>
    <source>
        <strain evidence="2">NIH 2624 / FGSC A1156</strain>
    </source>
</reference>
<evidence type="ECO:0000313" key="1">
    <source>
        <dbReference type="EMBL" id="EAU34643.1"/>
    </source>
</evidence>
<dbReference type="Proteomes" id="UP000007963">
    <property type="component" value="Unassembled WGS sequence"/>
</dbReference>
<evidence type="ECO:0000313" key="2">
    <source>
        <dbReference type="Proteomes" id="UP000007963"/>
    </source>
</evidence>
<dbReference type="InterPro" id="IPR029063">
    <property type="entry name" value="SAM-dependent_MTases_sf"/>
</dbReference>
<proteinExistence type="predicted"/>
<dbReference type="Gene3D" id="3.40.50.150">
    <property type="entry name" value="Vaccinia Virus protein VP39"/>
    <property type="match status" value="1"/>
</dbReference>
<dbReference type="HOGENOM" id="CLU_039068_3_0_1"/>
<dbReference type="STRING" id="341663.Q0CL60"/>
<protein>
    <recommendedName>
        <fullName evidence="3">S-adenosyl-L-methionine-dependent methyltransferase</fullName>
    </recommendedName>
</protein>
<dbReference type="OrthoDB" id="61390at2759"/>
<sequence>MGYWKDASDLPTACAALLQQVLITAGLLDPSGGPAHHPPQTRFRLVDVGIGCGDQTLELLRARRFTPSASTDAITEEPLFDSYVGITDLPLQADVARQRLPPSSAAHAHAHIFAADAADPTTWPADLQSTLQSADADGKQTQTWLLALDTLYHFRPSRRPLLAYANGSLRASFMAFDLLLADGASPWQKLLLWMVCWVARMPVGNFVTRAEYEALLVRAGYALERVEIVDVSMHVFGGLAGFIWRRDRELRAYGLSVGRYRVAARVFDWWARTGVVRGVVVVARL</sequence>
<name>Q0CL60_ASPTN</name>
<organism evidence="1 2">
    <name type="scientific">Aspergillus terreus (strain NIH 2624 / FGSC A1156)</name>
    <dbReference type="NCBI Taxonomy" id="341663"/>
    <lineage>
        <taxon>Eukaryota</taxon>
        <taxon>Fungi</taxon>
        <taxon>Dikarya</taxon>
        <taxon>Ascomycota</taxon>
        <taxon>Pezizomycotina</taxon>
        <taxon>Eurotiomycetes</taxon>
        <taxon>Eurotiomycetidae</taxon>
        <taxon>Eurotiales</taxon>
        <taxon>Aspergillaceae</taxon>
        <taxon>Aspergillus</taxon>
        <taxon>Aspergillus subgen. Circumdati</taxon>
    </lineage>
</organism>
<dbReference type="OMA" id="MNMGYWE"/>
<accession>Q0CL60</accession>
<dbReference type="eggNOG" id="ENOG502S5S2">
    <property type="taxonomic scope" value="Eukaryota"/>
</dbReference>
<dbReference type="EMBL" id="CH476600">
    <property type="protein sequence ID" value="EAU34643.1"/>
    <property type="molecule type" value="Genomic_DNA"/>
</dbReference>
<dbReference type="VEuPathDB" id="FungiDB:ATEG_05574"/>
<dbReference type="GeneID" id="4320985"/>
<dbReference type="SUPFAM" id="SSF53335">
    <property type="entry name" value="S-adenosyl-L-methionine-dependent methyltransferases"/>
    <property type="match status" value="1"/>
</dbReference>
<dbReference type="RefSeq" id="XP_001214752.1">
    <property type="nucleotide sequence ID" value="XM_001214752.1"/>
</dbReference>